<dbReference type="Proteomes" id="UP000280834">
    <property type="component" value="Unassembled WGS sequence"/>
</dbReference>
<organism evidence="1 2">
    <name type="scientific">Brugia timori</name>
    <dbReference type="NCBI Taxonomy" id="42155"/>
    <lineage>
        <taxon>Eukaryota</taxon>
        <taxon>Metazoa</taxon>
        <taxon>Ecdysozoa</taxon>
        <taxon>Nematoda</taxon>
        <taxon>Chromadorea</taxon>
        <taxon>Rhabditida</taxon>
        <taxon>Spirurina</taxon>
        <taxon>Spiruromorpha</taxon>
        <taxon>Filarioidea</taxon>
        <taxon>Onchocercidae</taxon>
        <taxon>Brugia</taxon>
    </lineage>
</organism>
<evidence type="ECO:0000313" key="2">
    <source>
        <dbReference type="Proteomes" id="UP000280834"/>
    </source>
</evidence>
<reference evidence="1 2" key="1">
    <citation type="submission" date="2018-11" db="EMBL/GenBank/DDBJ databases">
        <authorList>
            <consortium name="Pathogen Informatics"/>
        </authorList>
    </citation>
    <scope>NUCLEOTIDE SEQUENCE [LARGE SCALE GENOMIC DNA]</scope>
</reference>
<proteinExistence type="predicted"/>
<protein>
    <submittedName>
        <fullName evidence="1">Uncharacterized protein</fullName>
    </submittedName>
</protein>
<accession>A0A3P7TR20</accession>
<dbReference type="EMBL" id="UZAG01003247">
    <property type="protein sequence ID" value="VDO15044.1"/>
    <property type="molecule type" value="Genomic_DNA"/>
</dbReference>
<dbReference type="AlphaFoldDB" id="A0A3P7TR20"/>
<name>A0A3P7TR20_9BILA</name>
<evidence type="ECO:0000313" key="1">
    <source>
        <dbReference type="EMBL" id="VDO15044.1"/>
    </source>
</evidence>
<sequence>MLLLIPQQHDSVLYKYSSVKHHHESKTMLQQLPETVPLFRHPSV</sequence>
<keyword evidence="2" id="KW-1185">Reference proteome</keyword>
<gene>
    <name evidence="1" type="ORF">BTMF_LOCUS3563</name>
</gene>